<evidence type="ECO:0000313" key="3">
    <source>
        <dbReference type="Proteomes" id="UP000040453"/>
    </source>
</evidence>
<dbReference type="Proteomes" id="UP000040453">
    <property type="component" value="Unassembled WGS sequence"/>
</dbReference>
<evidence type="ECO:0000256" key="1">
    <source>
        <dbReference type="SAM" id="MobiDB-lite"/>
    </source>
</evidence>
<feature type="compositionally biased region" description="Polar residues" evidence="1">
    <location>
        <begin position="15"/>
        <end position="26"/>
    </location>
</feature>
<sequence length="148" mass="17237">MTEKNKAQAPLLYISQPQLKASQAPMQENYVGDYRRQKKLHSNEVPTLNKTQPKDKKRPSAESSRSEEQQSSKKKFMEMTIPEKINYLTNRSEFAPSIRCEIMTASNKKYRGIIRETEKDTVFLQLNNRKNRVEIAIKDIESIQLLGF</sequence>
<feature type="compositionally biased region" description="Basic and acidic residues" evidence="1">
    <location>
        <begin position="52"/>
        <end position="77"/>
    </location>
</feature>
<dbReference type="EMBL" id="CDGG01000001">
    <property type="protein sequence ID" value="CEI84531.1"/>
    <property type="molecule type" value="Genomic_DNA"/>
</dbReference>
<name>A0A0A1N0P2_9BACI</name>
<dbReference type="OrthoDB" id="2970540at2"/>
<dbReference type="Pfam" id="PF14153">
    <property type="entry name" value="Spore_coat_CotO"/>
    <property type="match status" value="1"/>
</dbReference>
<protein>
    <recommendedName>
        <fullName evidence="4">Spore coat protein CotO</fullName>
    </recommendedName>
</protein>
<evidence type="ECO:0008006" key="4">
    <source>
        <dbReference type="Google" id="ProtNLM"/>
    </source>
</evidence>
<evidence type="ECO:0000313" key="2">
    <source>
        <dbReference type="EMBL" id="CEI84531.1"/>
    </source>
</evidence>
<gene>
    <name evidence="2" type="ORF">BN997_04482</name>
</gene>
<keyword evidence="3" id="KW-1185">Reference proteome</keyword>
<feature type="region of interest" description="Disordered" evidence="1">
    <location>
        <begin position="1"/>
        <end position="77"/>
    </location>
</feature>
<dbReference type="InterPro" id="IPR025439">
    <property type="entry name" value="Spore_coat_CotO"/>
</dbReference>
<dbReference type="STRING" id="545501.BN997_04482"/>
<dbReference type="RefSeq" id="WP_042535421.1">
    <property type="nucleotide sequence ID" value="NZ_CAXOIH010000038.1"/>
</dbReference>
<dbReference type="AlphaFoldDB" id="A0A0A1N0P2"/>
<reference evidence="2 3" key="1">
    <citation type="submission" date="2014-11" db="EMBL/GenBank/DDBJ databases">
        <authorList>
            <person name="Urmite Genomes Urmite Genomes"/>
        </authorList>
    </citation>
    <scope>NUCLEOTIDE SEQUENCE [LARGE SCALE GENOMIC DNA]</scope>
    <source>
        <strain evidence="2 3">Oc5</strain>
    </source>
</reference>
<accession>A0A0A1N0P2</accession>
<proteinExistence type="predicted"/>
<organism evidence="2 3">
    <name type="scientific">Oceanobacillus oncorhynchi</name>
    <dbReference type="NCBI Taxonomy" id="545501"/>
    <lineage>
        <taxon>Bacteria</taxon>
        <taxon>Bacillati</taxon>
        <taxon>Bacillota</taxon>
        <taxon>Bacilli</taxon>
        <taxon>Bacillales</taxon>
        <taxon>Bacillaceae</taxon>
        <taxon>Oceanobacillus</taxon>
    </lineage>
</organism>